<protein>
    <submittedName>
        <fullName evidence="2">Hemolysin D</fullName>
    </submittedName>
</protein>
<dbReference type="PANTHER" id="PTHR30386:SF24">
    <property type="entry name" value="MULTIDRUG RESISTANCE EFFLUX PUMP"/>
    <property type="match status" value="1"/>
</dbReference>
<dbReference type="Pfam" id="PF25954">
    <property type="entry name" value="Beta-barrel_RND_2"/>
    <property type="match status" value="1"/>
</dbReference>
<feature type="domain" description="CusB-like beta-barrel" evidence="1">
    <location>
        <begin position="17"/>
        <end position="60"/>
    </location>
</feature>
<reference evidence="2 3" key="2">
    <citation type="submission" date="2018-01" db="EMBL/GenBank/DDBJ databases">
        <title>Genomic study of Klebsiella pneumoniae.</title>
        <authorList>
            <person name="Yang Y."/>
            <person name="Bicalho R."/>
        </authorList>
    </citation>
    <scope>NUCLEOTIDE SEQUENCE [LARGE SCALE GENOMIC DNA]</scope>
    <source>
        <strain evidence="2 3">A5</strain>
    </source>
</reference>
<dbReference type="InterPro" id="IPR058792">
    <property type="entry name" value="Beta-barrel_RND_2"/>
</dbReference>
<dbReference type="AlphaFoldDB" id="A0A2N5A9Q4"/>
<comment type="caution">
    <text evidence="2">The sequence shown here is derived from an EMBL/GenBank/DDBJ whole genome shotgun (WGS) entry which is preliminary data.</text>
</comment>
<sequence length="115" mass="12245">FVSSGTQLLSLVPAHGLWIDANFKENQLAHMRAGQPVTIVADVLPNHTFKGHVASLAPATGSRFSILPAENATGNFTKIVQRVPVRIALEGDGAKLDVLRPGLSVIVTVNEKSPR</sequence>
<gene>
    <name evidence="2" type="ORF">CWM98_25920</name>
</gene>
<evidence type="ECO:0000259" key="1">
    <source>
        <dbReference type="Pfam" id="PF25954"/>
    </source>
</evidence>
<dbReference type="Proteomes" id="UP000234473">
    <property type="component" value="Unassembled WGS sequence"/>
</dbReference>
<organism evidence="2 3">
    <name type="scientific">Klebsiella variicola</name>
    <dbReference type="NCBI Taxonomy" id="244366"/>
    <lineage>
        <taxon>Bacteria</taxon>
        <taxon>Pseudomonadati</taxon>
        <taxon>Pseudomonadota</taxon>
        <taxon>Gammaproteobacteria</taxon>
        <taxon>Enterobacterales</taxon>
        <taxon>Enterobacteriaceae</taxon>
        <taxon>Klebsiella/Raoultella group</taxon>
        <taxon>Klebsiella</taxon>
        <taxon>Klebsiella pneumoniae complex</taxon>
    </lineage>
</organism>
<dbReference type="EMBL" id="PICB01001726">
    <property type="protein sequence ID" value="PLP40870.1"/>
    <property type="molecule type" value="Genomic_DNA"/>
</dbReference>
<proteinExistence type="predicted"/>
<accession>A0A2N5A9Q4</accession>
<dbReference type="Gene3D" id="2.40.30.170">
    <property type="match status" value="1"/>
</dbReference>
<dbReference type="GO" id="GO:0055085">
    <property type="term" value="P:transmembrane transport"/>
    <property type="evidence" value="ECO:0007669"/>
    <property type="project" value="InterPro"/>
</dbReference>
<dbReference type="InterPro" id="IPR050739">
    <property type="entry name" value="MFP"/>
</dbReference>
<name>A0A2N5A9Q4_KLEVA</name>
<dbReference type="PANTHER" id="PTHR30386">
    <property type="entry name" value="MEMBRANE FUSION SUBUNIT OF EMRAB-TOLC MULTIDRUG EFFLUX PUMP"/>
    <property type="match status" value="1"/>
</dbReference>
<evidence type="ECO:0000313" key="3">
    <source>
        <dbReference type="Proteomes" id="UP000234473"/>
    </source>
</evidence>
<feature type="non-terminal residue" evidence="2">
    <location>
        <position position="1"/>
    </location>
</feature>
<reference evidence="2 3" key="1">
    <citation type="submission" date="2017-11" db="EMBL/GenBank/DDBJ databases">
        <authorList>
            <person name="Han C.G."/>
        </authorList>
    </citation>
    <scope>NUCLEOTIDE SEQUENCE [LARGE SCALE GENOMIC DNA]</scope>
    <source>
        <strain evidence="2 3">A5</strain>
    </source>
</reference>
<evidence type="ECO:0000313" key="2">
    <source>
        <dbReference type="EMBL" id="PLP40870.1"/>
    </source>
</evidence>